<dbReference type="AlphaFoldDB" id="A0A921B3E7"/>
<feature type="binding site" evidence="3">
    <location>
        <position position="60"/>
    </location>
    <ligand>
        <name>substrate</name>
    </ligand>
</feature>
<dbReference type="GO" id="GO:0004331">
    <property type="term" value="F:fructose-2,6-bisphosphate 2-phosphatase activity"/>
    <property type="evidence" value="ECO:0007669"/>
    <property type="project" value="TreeGrafter"/>
</dbReference>
<evidence type="ECO:0000313" key="5">
    <source>
        <dbReference type="Proteomes" id="UP000774947"/>
    </source>
</evidence>
<evidence type="ECO:0000256" key="3">
    <source>
        <dbReference type="PIRSR" id="PIRSR613078-2"/>
    </source>
</evidence>
<name>A0A921B3E7_9LACO</name>
<dbReference type="GO" id="GO:0045820">
    <property type="term" value="P:negative regulation of glycolytic process"/>
    <property type="evidence" value="ECO:0007669"/>
    <property type="project" value="TreeGrafter"/>
</dbReference>
<dbReference type="InterPro" id="IPR013078">
    <property type="entry name" value="His_Pase_superF_clade-1"/>
</dbReference>
<keyword evidence="1" id="KW-0378">Hydrolase</keyword>
<comment type="caution">
    <text evidence="4">The sequence shown here is derived from an EMBL/GenBank/DDBJ whole genome shotgun (WGS) entry which is preliminary data.</text>
</comment>
<feature type="binding site" evidence="3">
    <location>
        <begin position="10"/>
        <end position="17"/>
    </location>
    <ligand>
        <name>substrate</name>
    </ligand>
</feature>
<feature type="active site" description="Tele-phosphohistidine intermediate" evidence="2">
    <location>
        <position position="11"/>
    </location>
</feature>
<sequence>MTVKTLYLMRHGETRFNQLHRIQGASDSPLTATGIKQAQQARAFIESVTFDHAYSSTQERASDTLEIVTAGQMPYQRLKGLKEYDFGVFEGQSEQLNPKIVGKNGYGDFFVQFGGESADQVAHRMAQTITAIMNQEDHQQVLIVSHGGAIFSFARLYFDAVKILGQGFKNLSTLIFTFDTDTQTFTYQQVLTLASLPSSAD</sequence>
<protein>
    <submittedName>
        <fullName evidence="4">Histidine phosphatase family protein</fullName>
    </submittedName>
</protein>
<reference evidence="4" key="2">
    <citation type="submission" date="2021-09" db="EMBL/GenBank/DDBJ databases">
        <authorList>
            <person name="Gilroy R."/>
        </authorList>
    </citation>
    <scope>NUCLEOTIDE SEQUENCE</scope>
    <source>
        <strain evidence="4">CHK173-2119</strain>
    </source>
</reference>
<dbReference type="CDD" id="cd07067">
    <property type="entry name" value="HP_PGM_like"/>
    <property type="match status" value="1"/>
</dbReference>
<dbReference type="PANTHER" id="PTHR46517:SF1">
    <property type="entry name" value="FRUCTOSE-2,6-BISPHOSPHATASE TIGAR"/>
    <property type="match status" value="1"/>
</dbReference>
<dbReference type="EMBL" id="DYXY01000125">
    <property type="protein sequence ID" value="HJE15412.1"/>
    <property type="molecule type" value="Genomic_DNA"/>
</dbReference>
<dbReference type="SMART" id="SM00855">
    <property type="entry name" value="PGAM"/>
    <property type="match status" value="1"/>
</dbReference>
<dbReference type="Gene3D" id="3.40.50.1240">
    <property type="entry name" value="Phosphoglycerate mutase-like"/>
    <property type="match status" value="1"/>
</dbReference>
<accession>A0A921B3E7</accession>
<evidence type="ECO:0000313" key="4">
    <source>
        <dbReference type="EMBL" id="HJE15412.1"/>
    </source>
</evidence>
<proteinExistence type="predicted"/>
<feature type="active site" description="Proton donor/acceptor" evidence="2">
    <location>
        <position position="83"/>
    </location>
</feature>
<reference evidence="4" key="1">
    <citation type="journal article" date="2021" name="PeerJ">
        <title>Extensive microbial diversity within the chicken gut microbiome revealed by metagenomics and culture.</title>
        <authorList>
            <person name="Gilroy R."/>
            <person name="Ravi A."/>
            <person name="Getino M."/>
            <person name="Pursley I."/>
            <person name="Horton D.L."/>
            <person name="Alikhan N.F."/>
            <person name="Baker D."/>
            <person name="Gharbi K."/>
            <person name="Hall N."/>
            <person name="Watson M."/>
            <person name="Adriaenssens E.M."/>
            <person name="Foster-Nyarko E."/>
            <person name="Jarju S."/>
            <person name="Secka A."/>
            <person name="Antonio M."/>
            <person name="Oren A."/>
            <person name="Chaudhuri R.R."/>
            <person name="La Ragione R."/>
            <person name="Hildebrand F."/>
            <person name="Pallen M.J."/>
        </authorList>
    </citation>
    <scope>NUCLEOTIDE SEQUENCE</scope>
    <source>
        <strain evidence="4">CHK173-2119</strain>
    </source>
</reference>
<dbReference type="GO" id="GO:0005829">
    <property type="term" value="C:cytosol"/>
    <property type="evidence" value="ECO:0007669"/>
    <property type="project" value="TreeGrafter"/>
</dbReference>
<evidence type="ECO:0000256" key="2">
    <source>
        <dbReference type="PIRSR" id="PIRSR613078-1"/>
    </source>
</evidence>
<gene>
    <name evidence="4" type="ORF">K8W17_04980</name>
</gene>
<dbReference type="GO" id="GO:0043456">
    <property type="term" value="P:regulation of pentose-phosphate shunt"/>
    <property type="evidence" value="ECO:0007669"/>
    <property type="project" value="TreeGrafter"/>
</dbReference>
<dbReference type="InterPro" id="IPR051695">
    <property type="entry name" value="Phosphoglycerate_Mutase"/>
</dbReference>
<dbReference type="PROSITE" id="PS00175">
    <property type="entry name" value="PG_MUTASE"/>
    <property type="match status" value="1"/>
</dbReference>
<organism evidence="4 5">
    <name type="scientific">Lapidilactobacillus dextrinicus</name>
    <dbReference type="NCBI Taxonomy" id="51664"/>
    <lineage>
        <taxon>Bacteria</taxon>
        <taxon>Bacillati</taxon>
        <taxon>Bacillota</taxon>
        <taxon>Bacilli</taxon>
        <taxon>Lactobacillales</taxon>
        <taxon>Lactobacillaceae</taxon>
        <taxon>Lapidilactobacillus</taxon>
    </lineage>
</organism>
<dbReference type="PANTHER" id="PTHR46517">
    <property type="entry name" value="FRUCTOSE-2,6-BISPHOSPHATASE TIGAR"/>
    <property type="match status" value="1"/>
</dbReference>
<dbReference type="SUPFAM" id="SSF53254">
    <property type="entry name" value="Phosphoglycerate mutase-like"/>
    <property type="match status" value="1"/>
</dbReference>
<dbReference type="InterPro" id="IPR001345">
    <property type="entry name" value="PG/BPGM_mutase_AS"/>
</dbReference>
<dbReference type="InterPro" id="IPR029033">
    <property type="entry name" value="His_PPase_superfam"/>
</dbReference>
<dbReference type="Pfam" id="PF00300">
    <property type="entry name" value="His_Phos_1"/>
    <property type="match status" value="1"/>
</dbReference>
<dbReference type="Proteomes" id="UP000774947">
    <property type="component" value="Unassembled WGS sequence"/>
</dbReference>
<evidence type="ECO:0000256" key="1">
    <source>
        <dbReference type="ARBA" id="ARBA00022801"/>
    </source>
</evidence>